<sequence>MKYFLQFVNILTTMYTLNAKFIDACSVGDIETVIALINKVDPSAGNNLAIRYASVNGHVKVVKILLDDPRVDPSDYNSKALQNASINGHVEIVRLLLEDGRVDPSDNNNFDIRWAREHGHMEIVDLLTEHMYRLDGPEYNKNVIV</sequence>
<evidence type="ECO:0000256" key="2">
    <source>
        <dbReference type="ARBA" id="ARBA00023043"/>
    </source>
</evidence>
<dbReference type="Pfam" id="PF12796">
    <property type="entry name" value="Ank_2"/>
    <property type="match status" value="1"/>
</dbReference>
<dbReference type="PANTHER" id="PTHR24198">
    <property type="entry name" value="ANKYRIN REPEAT AND PROTEIN KINASE DOMAIN-CONTAINING PROTEIN"/>
    <property type="match status" value="1"/>
</dbReference>
<dbReference type="InterPro" id="IPR036770">
    <property type="entry name" value="Ankyrin_rpt-contain_sf"/>
</dbReference>
<dbReference type="AlphaFoldDB" id="A0A6C0JSM1"/>
<proteinExistence type="predicted"/>
<dbReference type="InterPro" id="IPR002110">
    <property type="entry name" value="Ankyrin_rpt"/>
</dbReference>
<dbReference type="PANTHER" id="PTHR24198:SF165">
    <property type="entry name" value="ANKYRIN REPEAT-CONTAINING PROTEIN-RELATED"/>
    <property type="match status" value="1"/>
</dbReference>
<organism evidence="3">
    <name type="scientific">viral metagenome</name>
    <dbReference type="NCBI Taxonomy" id="1070528"/>
    <lineage>
        <taxon>unclassified sequences</taxon>
        <taxon>metagenomes</taxon>
        <taxon>organismal metagenomes</taxon>
    </lineage>
</organism>
<protein>
    <submittedName>
        <fullName evidence="3">Uncharacterized protein</fullName>
    </submittedName>
</protein>
<accession>A0A6C0JSM1</accession>
<reference evidence="3" key="1">
    <citation type="journal article" date="2020" name="Nature">
        <title>Giant virus diversity and host interactions through global metagenomics.</title>
        <authorList>
            <person name="Schulz F."/>
            <person name="Roux S."/>
            <person name="Paez-Espino D."/>
            <person name="Jungbluth S."/>
            <person name="Walsh D.A."/>
            <person name="Denef V.J."/>
            <person name="McMahon K.D."/>
            <person name="Konstantinidis K.T."/>
            <person name="Eloe-Fadrosh E.A."/>
            <person name="Kyrpides N.C."/>
            <person name="Woyke T."/>
        </authorList>
    </citation>
    <scope>NUCLEOTIDE SEQUENCE</scope>
    <source>
        <strain evidence="3">GVMAG-S-1062768-28</strain>
    </source>
</reference>
<name>A0A6C0JSM1_9ZZZZ</name>
<keyword evidence="2" id="KW-0040">ANK repeat</keyword>
<dbReference type="EMBL" id="MN740696">
    <property type="protein sequence ID" value="QHU08363.1"/>
    <property type="molecule type" value="Genomic_DNA"/>
</dbReference>
<keyword evidence="1" id="KW-0677">Repeat</keyword>
<dbReference type="Gene3D" id="1.25.40.20">
    <property type="entry name" value="Ankyrin repeat-containing domain"/>
    <property type="match status" value="1"/>
</dbReference>
<evidence type="ECO:0000313" key="3">
    <source>
        <dbReference type="EMBL" id="QHU08363.1"/>
    </source>
</evidence>
<dbReference type="SMART" id="SM00248">
    <property type="entry name" value="ANK"/>
    <property type="match status" value="2"/>
</dbReference>
<evidence type="ECO:0000256" key="1">
    <source>
        <dbReference type="ARBA" id="ARBA00022737"/>
    </source>
</evidence>
<dbReference type="SUPFAM" id="SSF48403">
    <property type="entry name" value="Ankyrin repeat"/>
    <property type="match status" value="1"/>
</dbReference>